<comment type="caution">
    <text evidence="2">The sequence shown here is derived from an EMBL/GenBank/DDBJ whole genome shotgun (WGS) entry which is preliminary data.</text>
</comment>
<name>A0ABW1EZZ1_9ACTN</name>
<reference evidence="3" key="1">
    <citation type="journal article" date="2019" name="Int. J. Syst. Evol. Microbiol.">
        <title>The Global Catalogue of Microorganisms (GCM) 10K type strain sequencing project: providing services to taxonomists for standard genome sequencing and annotation.</title>
        <authorList>
            <consortium name="The Broad Institute Genomics Platform"/>
            <consortium name="The Broad Institute Genome Sequencing Center for Infectious Disease"/>
            <person name="Wu L."/>
            <person name="Ma J."/>
        </authorList>
    </citation>
    <scope>NUCLEOTIDE SEQUENCE [LARGE SCALE GENOMIC DNA]</scope>
    <source>
        <strain evidence="3">CGMCC 4.1469</strain>
    </source>
</reference>
<dbReference type="RefSeq" id="WP_313761595.1">
    <property type="nucleotide sequence ID" value="NZ_BAAAVH010000077.1"/>
</dbReference>
<keyword evidence="3" id="KW-1185">Reference proteome</keyword>
<gene>
    <name evidence="2" type="ORF">ACFP0N_20115</name>
</gene>
<dbReference type="Proteomes" id="UP001596067">
    <property type="component" value="Unassembled WGS sequence"/>
</dbReference>
<feature type="region of interest" description="Disordered" evidence="1">
    <location>
        <begin position="1"/>
        <end position="52"/>
    </location>
</feature>
<evidence type="ECO:0000256" key="1">
    <source>
        <dbReference type="SAM" id="MobiDB-lite"/>
    </source>
</evidence>
<sequence length="52" mass="5539">MDARDGAGPSRCVRTHEPSEAGEPARPRPADAPDDESREQGDAETYAVLGED</sequence>
<evidence type="ECO:0000313" key="2">
    <source>
        <dbReference type="EMBL" id="MFC5887277.1"/>
    </source>
</evidence>
<dbReference type="EMBL" id="JBHSOD010000024">
    <property type="protein sequence ID" value="MFC5887277.1"/>
    <property type="molecule type" value="Genomic_DNA"/>
</dbReference>
<evidence type="ECO:0000313" key="3">
    <source>
        <dbReference type="Proteomes" id="UP001596067"/>
    </source>
</evidence>
<organism evidence="2 3">
    <name type="scientific">Kitasatospora aburaviensis</name>
    <dbReference type="NCBI Taxonomy" id="67265"/>
    <lineage>
        <taxon>Bacteria</taxon>
        <taxon>Bacillati</taxon>
        <taxon>Actinomycetota</taxon>
        <taxon>Actinomycetes</taxon>
        <taxon>Kitasatosporales</taxon>
        <taxon>Streptomycetaceae</taxon>
        <taxon>Kitasatospora</taxon>
    </lineage>
</organism>
<accession>A0ABW1EZZ1</accession>
<feature type="compositionally biased region" description="Basic and acidic residues" evidence="1">
    <location>
        <begin position="14"/>
        <end position="31"/>
    </location>
</feature>
<proteinExistence type="predicted"/>
<protein>
    <submittedName>
        <fullName evidence="2">Uncharacterized protein</fullName>
    </submittedName>
</protein>